<keyword evidence="1" id="KW-0732">Signal</keyword>
<evidence type="ECO:0000259" key="2">
    <source>
        <dbReference type="Pfam" id="PF00144"/>
    </source>
</evidence>
<dbReference type="SUPFAM" id="SSF56601">
    <property type="entry name" value="beta-lactamase/transpeptidase-like"/>
    <property type="match status" value="1"/>
</dbReference>
<dbReference type="PANTHER" id="PTHR46825">
    <property type="entry name" value="D-ALANYL-D-ALANINE-CARBOXYPEPTIDASE/ENDOPEPTIDASE AMPH"/>
    <property type="match status" value="1"/>
</dbReference>
<feature type="chain" id="PRO_5020457682" evidence="1">
    <location>
        <begin position="20"/>
        <end position="445"/>
    </location>
</feature>
<feature type="signal peptide" evidence="1">
    <location>
        <begin position="1"/>
        <end position="19"/>
    </location>
</feature>
<dbReference type="InterPro" id="IPR012338">
    <property type="entry name" value="Beta-lactam/transpept-like"/>
</dbReference>
<dbReference type="InterPro" id="IPR050491">
    <property type="entry name" value="AmpC-like"/>
</dbReference>
<feature type="domain" description="Beta-lactamase-related" evidence="2">
    <location>
        <begin position="43"/>
        <end position="332"/>
    </location>
</feature>
<proteinExistence type="predicted"/>
<dbReference type="RefSeq" id="WP_133553204.1">
    <property type="nucleotide sequence ID" value="NZ_SNWM01000001.1"/>
</dbReference>
<evidence type="ECO:0000313" key="3">
    <source>
        <dbReference type="EMBL" id="TDO24853.1"/>
    </source>
</evidence>
<dbReference type="OrthoDB" id="9798166at2"/>
<dbReference type="PANTHER" id="PTHR46825:SF9">
    <property type="entry name" value="BETA-LACTAMASE-RELATED DOMAIN-CONTAINING PROTEIN"/>
    <property type="match status" value="1"/>
</dbReference>
<dbReference type="Gene3D" id="3.40.710.10">
    <property type="entry name" value="DD-peptidase/beta-lactamase superfamily"/>
    <property type="match status" value="1"/>
</dbReference>
<dbReference type="InterPro" id="IPR001466">
    <property type="entry name" value="Beta-lactam-related"/>
</dbReference>
<dbReference type="AlphaFoldDB" id="A0A4R6IR80"/>
<evidence type="ECO:0000256" key="1">
    <source>
        <dbReference type="SAM" id="SignalP"/>
    </source>
</evidence>
<name>A0A4R6IR80_9SPHI</name>
<keyword evidence="4" id="KW-1185">Reference proteome</keyword>
<dbReference type="Proteomes" id="UP000295499">
    <property type="component" value="Unassembled WGS sequence"/>
</dbReference>
<organism evidence="3 4">
    <name type="scientific">Pedobacter duraquae</name>
    <dbReference type="NCBI Taxonomy" id="425511"/>
    <lineage>
        <taxon>Bacteria</taxon>
        <taxon>Pseudomonadati</taxon>
        <taxon>Bacteroidota</taxon>
        <taxon>Sphingobacteriia</taxon>
        <taxon>Sphingobacteriales</taxon>
        <taxon>Sphingobacteriaceae</taxon>
        <taxon>Pedobacter</taxon>
    </lineage>
</organism>
<dbReference type="Pfam" id="PF00144">
    <property type="entry name" value="Beta-lactamase"/>
    <property type="match status" value="1"/>
</dbReference>
<sequence length="445" mass="49974">MKFILTKLFFILMCYGALAQSVPAKVDSLIKAYASLNKFNGNILITKAGREIFEGSYGYNNIEKNIKCSRTDVFQLASLTKTFTAVLILKLIEENKLSLDTHVKDFFPKLHPEKNITVANLLNHTSGIREVLRDSAMRAKITDGRKTNQKELLAYCSDQPLDFEPGTEFSYSNSGFDLLGMIIEKITGKSYGNAVENYIFKPLKMTHSGFDYAALKSKHKTVGYEYLSATRHVTAKVWDWSWTNASGGLYSTVDDLLLWDNALKNNCIITAKMLNESYTAGKGDYGYGWFIDLVYGKKVAYHPGNLEGATSYFGRIPQDDICIIMLTNQTSTTIETIASKIIAILNGKPYTLPKAKQEIALAPELIQKYIGRYDISNLYETSIQLINNKFYLNINNGQPIRIYPETKNSFFVADSNMSLIVKTDDQGKLNLVIRDGLSTKSGEHL</sequence>
<protein>
    <submittedName>
        <fullName evidence="3">CubicO group peptidase (Beta-lactamase class C family)</fullName>
    </submittedName>
</protein>
<accession>A0A4R6IR80</accession>
<gene>
    <name evidence="3" type="ORF">CLV32_1146</name>
</gene>
<evidence type="ECO:0000313" key="4">
    <source>
        <dbReference type="Proteomes" id="UP000295499"/>
    </source>
</evidence>
<dbReference type="EMBL" id="SNWM01000001">
    <property type="protein sequence ID" value="TDO24853.1"/>
    <property type="molecule type" value="Genomic_DNA"/>
</dbReference>
<reference evidence="3 4" key="1">
    <citation type="submission" date="2019-03" db="EMBL/GenBank/DDBJ databases">
        <title>Genomic Encyclopedia of Archaeal and Bacterial Type Strains, Phase II (KMG-II): from individual species to whole genera.</title>
        <authorList>
            <person name="Goeker M."/>
        </authorList>
    </citation>
    <scope>NUCLEOTIDE SEQUENCE [LARGE SCALE GENOMIC DNA]</scope>
    <source>
        <strain evidence="3 4">DSM 19034</strain>
    </source>
</reference>
<comment type="caution">
    <text evidence="3">The sequence shown here is derived from an EMBL/GenBank/DDBJ whole genome shotgun (WGS) entry which is preliminary data.</text>
</comment>